<reference evidence="2" key="1">
    <citation type="journal article" date="2023" name="Front. Plant Sci.">
        <title>Chromosomal-level genome assembly of Melastoma candidum provides insights into trichome evolution.</title>
        <authorList>
            <person name="Zhong Y."/>
            <person name="Wu W."/>
            <person name="Sun C."/>
            <person name="Zou P."/>
            <person name="Liu Y."/>
            <person name="Dai S."/>
            <person name="Zhou R."/>
        </authorList>
    </citation>
    <scope>NUCLEOTIDE SEQUENCE [LARGE SCALE GENOMIC DNA]</scope>
</reference>
<evidence type="ECO:0000313" key="1">
    <source>
        <dbReference type="EMBL" id="KAI4388970.1"/>
    </source>
</evidence>
<evidence type="ECO:0000313" key="2">
    <source>
        <dbReference type="Proteomes" id="UP001057402"/>
    </source>
</evidence>
<accession>A0ACB9SDL2</accession>
<dbReference type="Proteomes" id="UP001057402">
    <property type="component" value="Chromosome 1"/>
</dbReference>
<dbReference type="EMBL" id="CM042880">
    <property type="protein sequence ID" value="KAI4388970.1"/>
    <property type="molecule type" value="Genomic_DNA"/>
</dbReference>
<gene>
    <name evidence="1" type="ORF">MLD38_001250</name>
</gene>
<organism evidence="1 2">
    <name type="scientific">Melastoma candidum</name>
    <dbReference type="NCBI Taxonomy" id="119954"/>
    <lineage>
        <taxon>Eukaryota</taxon>
        <taxon>Viridiplantae</taxon>
        <taxon>Streptophyta</taxon>
        <taxon>Embryophyta</taxon>
        <taxon>Tracheophyta</taxon>
        <taxon>Spermatophyta</taxon>
        <taxon>Magnoliopsida</taxon>
        <taxon>eudicotyledons</taxon>
        <taxon>Gunneridae</taxon>
        <taxon>Pentapetalae</taxon>
        <taxon>rosids</taxon>
        <taxon>malvids</taxon>
        <taxon>Myrtales</taxon>
        <taxon>Melastomataceae</taxon>
        <taxon>Melastomatoideae</taxon>
        <taxon>Melastomateae</taxon>
        <taxon>Melastoma</taxon>
    </lineage>
</organism>
<comment type="caution">
    <text evidence="1">The sequence shown here is derived from an EMBL/GenBank/DDBJ whole genome shotgun (WGS) entry which is preliminary data.</text>
</comment>
<name>A0ACB9SDL2_9MYRT</name>
<protein>
    <submittedName>
        <fullName evidence="1">Uncharacterized protein</fullName>
    </submittedName>
</protein>
<keyword evidence="2" id="KW-1185">Reference proteome</keyword>
<proteinExistence type="predicted"/>
<sequence>MKLPIPFIGNAERVRSAGRVLRFAAIPLVVILLLMLLNSRVQLQVLSITDVRSGFDVLLSYKWVGLENNNGRGRPCDVYKGKWVPYEGEAYYTNSTCSLIIDQVNCFKFGRPDSGFLRWRWKPDGCELPRFDALRFLDLVRGKSMAFVGDSLGRNQMNSLQCLLSKARIHNLPNNRGKRPQHNFTVAEFWAPFLVTTVDPDPSDHSASKRLGLRLDVPEDSWASEVENFDFVILSAGIWLFHPFVFYEKGRVVGCNTDSCVGYKMANLGIWYAFRKAFRTTFETLLRKKGYKGVTFLRSYSPSHFENGPWNNGGTCTRTEPLTSIKEARSMPEQNEMNAYLAPIEEFRKAEKAMAGRGLTLKLMDTTDAMLLRADAHPNIYRNASVADCVHWCLPGPVDTWNEFLQYHLMSL</sequence>